<dbReference type="InterPro" id="IPR010499">
    <property type="entry name" value="AraC_E-bd"/>
</dbReference>
<protein>
    <submittedName>
        <fullName evidence="3">GyrI-like domain-containing protein</fullName>
    </submittedName>
</protein>
<dbReference type="Pfam" id="PF06445">
    <property type="entry name" value="GyrI-like"/>
    <property type="match status" value="1"/>
</dbReference>
<dbReference type="InterPro" id="IPR000551">
    <property type="entry name" value="MerR-type_HTH_dom"/>
</dbReference>
<dbReference type="SUPFAM" id="SSF46955">
    <property type="entry name" value="Putative DNA-binding domain"/>
    <property type="match status" value="1"/>
</dbReference>
<reference evidence="3 4" key="1">
    <citation type="submission" date="2023-11" db="EMBL/GenBank/DDBJ databases">
        <title>Actinomadura monticuli sp. nov., isolated from volcanic ash.</title>
        <authorList>
            <person name="Lee S.D."/>
            <person name="Yang H."/>
            <person name="Kim I.S."/>
        </authorList>
    </citation>
    <scope>NUCLEOTIDE SEQUENCE [LARGE SCALE GENOMIC DNA]</scope>
    <source>
        <strain evidence="3 4">DSM 45346</strain>
    </source>
</reference>
<dbReference type="Proteomes" id="UP001569904">
    <property type="component" value="Unassembled WGS sequence"/>
</dbReference>
<dbReference type="InterPro" id="IPR011256">
    <property type="entry name" value="Reg_factor_effector_dom_sf"/>
</dbReference>
<dbReference type="PANTHER" id="PTHR30204">
    <property type="entry name" value="REDOX-CYCLING DRUG-SENSING TRANSCRIPTIONAL ACTIVATOR SOXR"/>
    <property type="match status" value="1"/>
</dbReference>
<dbReference type="Pfam" id="PF00376">
    <property type="entry name" value="MerR"/>
    <property type="match status" value="1"/>
</dbReference>
<gene>
    <name evidence="3" type="ORF">SM436_09080</name>
</gene>
<keyword evidence="4" id="KW-1185">Reference proteome</keyword>
<evidence type="ECO:0000313" key="4">
    <source>
        <dbReference type="Proteomes" id="UP001569904"/>
    </source>
</evidence>
<name>A0ABV4QTA0_9ACTN</name>
<dbReference type="InterPro" id="IPR029442">
    <property type="entry name" value="GyrI-like"/>
</dbReference>
<accession>A0ABV4QTA0</accession>
<evidence type="ECO:0000256" key="1">
    <source>
        <dbReference type="ARBA" id="ARBA00023125"/>
    </source>
</evidence>
<dbReference type="Gene3D" id="1.10.1660.10">
    <property type="match status" value="1"/>
</dbReference>
<proteinExistence type="predicted"/>
<dbReference type="SMART" id="SM00422">
    <property type="entry name" value="HTH_MERR"/>
    <property type="match status" value="1"/>
</dbReference>
<feature type="domain" description="HTH merR-type" evidence="2">
    <location>
        <begin position="5"/>
        <end position="75"/>
    </location>
</feature>
<dbReference type="PANTHER" id="PTHR30204:SF97">
    <property type="entry name" value="MERR FAMILY REGULATORY PROTEIN"/>
    <property type="match status" value="1"/>
</dbReference>
<dbReference type="PROSITE" id="PS50937">
    <property type="entry name" value="HTH_MERR_2"/>
    <property type="match status" value="1"/>
</dbReference>
<evidence type="ECO:0000259" key="2">
    <source>
        <dbReference type="PROSITE" id="PS50937"/>
    </source>
</evidence>
<dbReference type="PROSITE" id="PS00552">
    <property type="entry name" value="HTH_MERR_1"/>
    <property type="match status" value="1"/>
</dbReference>
<dbReference type="RefSeq" id="WP_371940235.1">
    <property type="nucleotide sequence ID" value="NZ_JAXCEH010000004.1"/>
</dbReference>
<dbReference type="SMART" id="SM00871">
    <property type="entry name" value="AraC_E_bind"/>
    <property type="match status" value="1"/>
</dbReference>
<dbReference type="InterPro" id="IPR009061">
    <property type="entry name" value="DNA-bd_dom_put_sf"/>
</dbReference>
<dbReference type="InterPro" id="IPR047057">
    <property type="entry name" value="MerR_fam"/>
</dbReference>
<dbReference type="SUPFAM" id="SSF55136">
    <property type="entry name" value="Probable bacterial effector-binding domain"/>
    <property type="match status" value="1"/>
</dbReference>
<dbReference type="EMBL" id="JAXCEH010000004">
    <property type="protein sequence ID" value="MFA1553841.1"/>
    <property type="molecule type" value="Genomic_DNA"/>
</dbReference>
<organism evidence="3 4">
    <name type="scientific">Actinomadura chokoriensis</name>
    <dbReference type="NCBI Taxonomy" id="454156"/>
    <lineage>
        <taxon>Bacteria</taxon>
        <taxon>Bacillati</taxon>
        <taxon>Actinomycetota</taxon>
        <taxon>Actinomycetes</taxon>
        <taxon>Streptosporangiales</taxon>
        <taxon>Thermomonosporaceae</taxon>
        <taxon>Actinomadura</taxon>
    </lineage>
</organism>
<sequence>MSDDLLPIGRFARLCRLSVKQLRHYDDLGVLTPAWTDPASGYRYYRPAQARDALMAGLLRAMDVPLPVVARVLSGDDGGALKQARDGIESDIARRRRGLRLLDRVLAEGLPAAEVSVVGEPARRVFVARESATPSTIPDATSACVRRLLPRMSPDGLLVGLFPLDMAEEFDVRVAVQAADGEDVLPGGSFAAAVHVGPYEEIPLTVHGVLAWFGDYGHAPAGPVREVYLNDPATTPPEHLETRVMIRVGDDQ</sequence>
<evidence type="ECO:0000313" key="3">
    <source>
        <dbReference type="EMBL" id="MFA1553841.1"/>
    </source>
</evidence>
<dbReference type="Gene3D" id="3.20.80.10">
    <property type="entry name" value="Regulatory factor, effector binding domain"/>
    <property type="match status" value="1"/>
</dbReference>
<keyword evidence="1" id="KW-0238">DNA-binding</keyword>
<comment type="caution">
    <text evidence="3">The sequence shown here is derived from an EMBL/GenBank/DDBJ whole genome shotgun (WGS) entry which is preliminary data.</text>
</comment>